<dbReference type="eggNOG" id="COG3894">
    <property type="taxonomic scope" value="Bacteria"/>
</dbReference>
<sequence length="444" mass="47495">MICSVCRHCGLCEGSETKKNVSVLADFSGLENLKGDNSLPLNFVGIAFDIGTTSIAANIFTLKDGILVASVGEENCQIEFGSDVVSRILFSSKPSGLKKLHESILSQIERISKKLILASQNFFVENRRGRAVLKRIVISGNTAMESFVLGISAVSLAQFPFSLPSKFGFSVESNELGNFETIPPDCEFYFAPAIESFVGGDTVCAMIACGFLEKVENKFLADIGTNCELCVYSAESDKIFCASTSAGPAFEGYGIDCGISAQEGAIAKVEFLKNNEIKCFVLGNGKAIGICGTGILSAISEFLKSGIIDFFGAFVSGKEKIILQNEIYICQKDIRNFQLAKSAVLTGLEILSEKSGCKSGTLYLAGGFGSLLDIKDACAVKMIPSFLSEKTFAAGNASLCGASILLLNLGLRKSACELAENSVHVDLAQDKSFENLYIKNLNFK</sequence>
<dbReference type="PANTHER" id="PTHR42895">
    <property type="entry name" value="IRON-SULFUR CLUSTER-BINDING PROTEIN-RELATED"/>
    <property type="match status" value="1"/>
</dbReference>
<accession>F2NUR1</accession>
<gene>
    <name evidence="3" type="ordered locus">Tresu_0972</name>
</gene>
<evidence type="ECO:0000259" key="2">
    <source>
        <dbReference type="Pfam" id="PF17651"/>
    </source>
</evidence>
<name>F2NUR1_TRES6</name>
<dbReference type="OrthoDB" id="9810588at2"/>
<dbReference type="HOGENOM" id="CLU_019091_1_0_12"/>
<dbReference type="RefSeq" id="WP_013701184.1">
    <property type="nucleotide sequence ID" value="NC_015385.1"/>
</dbReference>
<dbReference type="Gene3D" id="3.30.420.480">
    <property type="entry name" value="Domain of unknown function (DUF4445)"/>
    <property type="match status" value="1"/>
</dbReference>
<dbReference type="PANTHER" id="PTHR42895:SF2">
    <property type="entry name" value="IRON-SULFUR CLUSTER PROTEIN"/>
    <property type="match status" value="1"/>
</dbReference>
<dbReference type="InterPro" id="IPR041414">
    <property type="entry name" value="Raco-like_middle"/>
</dbReference>
<dbReference type="GeneID" id="302998137"/>
<dbReference type="Pfam" id="PF14574">
    <property type="entry name" value="RACo_C_ter"/>
    <property type="match status" value="1"/>
</dbReference>
<reference evidence="3 4" key="1">
    <citation type="journal article" date="2011" name="Stand. Genomic Sci.">
        <title>Complete genome sequence of Treponema succinifaciens type strain (6091).</title>
        <authorList>
            <person name="Han C."/>
            <person name="Gronow S."/>
            <person name="Teshima H."/>
            <person name="Lapidus A."/>
            <person name="Nolan M."/>
            <person name="Lucas S."/>
            <person name="Hammon N."/>
            <person name="Deshpande S."/>
            <person name="Cheng J.F."/>
            <person name="Zeytun A."/>
            <person name="Tapia R."/>
            <person name="Goodwin L."/>
            <person name="Pitluck S."/>
            <person name="Liolios K."/>
            <person name="Pagani I."/>
            <person name="Ivanova N."/>
            <person name="Mavromatis K."/>
            <person name="Mikhailova N."/>
            <person name="Huntemann M."/>
            <person name="Pati A."/>
            <person name="Chen A."/>
            <person name="Palaniappan K."/>
            <person name="Land M."/>
            <person name="Hauser L."/>
            <person name="Brambilla E.M."/>
            <person name="Rohde M."/>
            <person name="Goker M."/>
            <person name="Woyke T."/>
            <person name="Bristow J."/>
            <person name="Eisen J.A."/>
            <person name="Markowitz V."/>
            <person name="Hugenholtz P."/>
            <person name="Kyrpides N.C."/>
            <person name="Klenk H.P."/>
            <person name="Detter J.C."/>
        </authorList>
    </citation>
    <scope>NUCLEOTIDE SEQUENCE [LARGE SCALE GENOMIC DNA]</scope>
    <source>
        <strain evidence="4">ATCC 33096 / DSM 2489 / 6091</strain>
    </source>
</reference>
<dbReference type="InterPro" id="IPR052911">
    <property type="entry name" value="Corrinoid_activation_enz"/>
</dbReference>
<dbReference type="Proteomes" id="UP000006852">
    <property type="component" value="Chromosome"/>
</dbReference>
<keyword evidence="4" id="KW-1185">Reference proteome</keyword>
<feature type="domain" description="RACo-like middle region" evidence="2">
    <location>
        <begin position="44"/>
        <end position="211"/>
    </location>
</feature>
<organism evidence="3 4">
    <name type="scientific">Treponema succinifaciens (strain ATCC 33096 / DSM 2489 / 6091)</name>
    <dbReference type="NCBI Taxonomy" id="869209"/>
    <lineage>
        <taxon>Bacteria</taxon>
        <taxon>Pseudomonadati</taxon>
        <taxon>Spirochaetota</taxon>
        <taxon>Spirochaetia</taxon>
        <taxon>Spirochaetales</taxon>
        <taxon>Treponemataceae</taxon>
        <taxon>Treponema</taxon>
    </lineage>
</organism>
<dbReference type="EMBL" id="CP002631">
    <property type="protein sequence ID" value="AEB13892.1"/>
    <property type="molecule type" value="Genomic_DNA"/>
</dbReference>
<dbReference type="KEGG" id="tsu:Tresu_0972"/>
<evidence type="ECO:0000259" key="1">
    <source>
        <dbReference type="Pfam" id="PF14574"/>
    </source>
</evidence>
<dbReference type="InterPro" id="IPR042259">
    <property type="entry name" value="Raco-like_middle_sf"/>
</dbReference>
<dbReference type="STRING" id="869209.Tresu_0972"/>
<dbReference type="InterPro" id="IPR027980">
    <property type="entry name" value="RACo_C"/>
</dbReference>
<reference evidence="4" key="2">
    <citation type="submission" date="2011-04" db="EMBL/GenBank/DDBJ databases">
        <title>The complete genome of chromosome of Treponema succinifaciens DSM 2489.</title>
        <authorList>
            <person name="Lucas S."/>
            <person name="Copeland A."/>
            <person name="Lapidus A."/>
            <person name="Bruce D."/>
            <person name="Goodwin L."/>
            <person name="Pitluck S."/>
            <person name="Peters L."/>
            <person name="Kyrpides N."/>
            <person name="Mavromatis K."/>
            <person name="Ivanova N."/>
            <person name="Ovchinnikova G."/>
            <person name="Teshima H."/>
            <person name="Detter J.C."/>
            <person name="Tapia R."/>
            <person name="Han C."/>
            <person name="Land M."/>
            <person name="Hauser L."/>
            <person name="Markowitz V."/>
            <person name="Cheng J.-F."/>
            <person name="Hugenholtz P."/>
            <person name="Woyke T."/>
            <person name="Wu D."/>
            <person name="Gronow S."/>
            <person name="Wellnitz S."/>
            <person name="Brambilla E."/>
            <person name="Klenk H.-P."/>
            <person name="Eisen J.A."/>
        </authorList>
    </citation>
    <scope>NUCLEOTIDE SEQUENCE [LARGE SCALE GENOMIC DNA]</scope>
    <source>
        <strain evidence="4">ATCC 33096 / DSM 2489 / 6091</strain>
    </source>
</reference>
<feature type="domain" description="RACo C-terminal" evidence="1">
    <location>
        <begin position="217"/>
        <end position="443"/>
    </location>
</feature>
<evidence type="ECO:0000313" key="3">
    <source>
        <dbReference type="EMBL" id="AEB13892.1"/>
    </source>
</evidence>
<dbReference type="AlphaFoldDB" id="F2NUR1"/>
<dbReference type="Pfam" id="PF17651">
    <property type="entry name" value="Raco_middle"/>
    <property type="match status" value="1"/>
</dbReference>
<protein>
    <submittedName>
        <fullName evidence="3">Vitamin B12 dependent methionine synthase activation region</fullName>
    </submittedName>
</protein>
<evidence type="ECO:0000313" key="4">
    <source>
        <dbReference type="Proteomes" id="UP000006852"/>
    </source>
</evidence>
<proteinExistence type="predicted"/>